<proteinExistence type="predicted"/>
<dbReference type="InterPro" id="IPR011053">
    <property type="entry name" value="Single_hybrid_motif"/>
</dbReference>
<dbReference type="Pfam" id="PF00289">
    <property type="entry name" value="Biotin_carb_N"/>
    <property type="match status" value="1"/>
</dbReference>
<dbReference type="SUPFAM" id="SSF51230">
    <property type="entry name" value="Single hybrid motif"/>
    <property type="match status" value="1"/>
</dbReference>
<name>A0A0D3KU97_EMIH1</name>
<keyword evidence="4" id="KW-0092">Biotin</keyword>
<dbReference type="PROSITE" id="PS00188">
    <property type="entry name" value="BIOTIN"/>
    <property type="match status" value="1"/>
</dbReference>
<evidence type="ECO:0000256" key="3">
    <source>
        <dbReference type="ARBA" id="ARBA00022840"/>
    </source>
</evidence>
<dbReference type="Proteomes" id="UP000013827">
    <property type="component" value="Unassembled WGS sequence"/>
</dbReference>
<evidence type="ECO:0000256" key="1">
    <source>
        <dbReference type="ARBA" id="ARBA00022598"/>
    </source>
</evidence>
<dbReference type="PANTHER" id="PTHR18866:SF33">
    <property type="entry name" value="METHYLCROTONOYL-COA CARBOXYLASE SUBUNIT ALPHA, MITOCHONDRIAL-RELATED"/>
    <property type="match status" value="1"/>
</dbReference>
<feature type="domain" description="Biotin carboxylation" evidence="6">
    <location>
        <begin position="1"/>
        <end position="195"/>
    </location>
</feature>
<dbReference type="GO" id="GO:0016874">
    <property type="term" value="F:ligase activity"/>
    <property type="evidence" value="ECO:0007669"/>
    <property type="project" value="UniProtKB-KW"/>
</dbReference>
<dbReference type="InterPro" id="IPR050856">
    <property type="entry name" value="Biotin_carboxylase_complex"/>
</dbReference>
<dbReference type="EnsemblProtists" id="EOD39332">
    <property type="protein sequence ID" value="EOD39332"/>
    <property type="gene ID" value="EMIHUDRAFT_466669"/>
</dbReference>
<dbReference type="InterPro" id="IPR001882">
    <property type="entry name" value="Biotin_BS"/>
</dbReference>
<dbReference type="RefSeq" id="XP_005791761.1">
    <property type="nucleotide sequence ID" value="XM_005791704.1"/>
</dbReference>
<evidence type="ECO:0000313" key="7">
    <source>
        <dbReference type="EnsemblProtists" id="EOD39332"/>
    </source>
</evidence>
<protein>
    <recommendedName>
        <fullName evidence="9">3-methylcrotonyl-CoA carboxylase</fullName>
    </recommendedName>
</protein>
<reference evidence="8" key="1">
    <citation type="journal article" date="2013" name="Nature">
        <title>Pan genome of the phytoplankton Emiliania underpins its global distribution.</title>
        <authorList>
            <person name="Read B.A."/>
            <person name="Kegel J."/>
            <person name="Klute M.J."/>
            <person name="Kuo A."/>
            <person name="Lefebvre S.C."/>
            <person name="Maumus F."/>
            <person name="Mayer C."/>
            <person name="Miller J."/>
            <person name="Monier A."/>
            <person name="Salamov A."/>
            <person name="Young J."/>
            <person name="Aguilar M."/>
            <person name="Claverie J.M."/>
            <person name="Frickenhaus S."/>
            <person name="Gonzalez K."/>
            <person name="Herman E.K."/>
            <person name="Lin Y.C."/>
            <person name="Napier J."/>
            <person name="Ogata H."/>
            <person name="Sarno A.F."/>
            <person name="Shmutz J."/>
            <person name="Schroeder D."/>
            <person name="de Vargas C."/>
            <person name="Verret F."/>
            <person name="von Dassow P."/>
            <person name="Valentin K."/>
            <person name="Van de Peer Y."/>
            <person name="Wheeler G."/>
            <person name="Dacks J.B."/>
            <person name="Delwiche C.F."/>
            <person name="Dyhrman S.T."/>
            <person name="Glockner G."/>
            <person name="John U."/>
            <person name="Richards T."/>
            <person name="Worden A.Z."/>
            <person name="Zhang X."/>
            <person name="Grigoriev I.V."/>
            <person name="Allen A.E."/>
            <person name="Bidle K."/>
            <person name="Borodovsky M."/>
            <person name="Bowler C."/>
            <person name="Brownlee C."/>
            <person name="Cock J.M."/>
            <person name="Elias M."/>
            <person name="Gladyshev V.N."/>
            <person name="Groth M."/>
            <person name="Guda C."/>
            <person name="Hadaegh A."/>
            <person name="Iglesias-Rodriguez M.D."/>
            <person name="Jenkins J."/>
            <person name="Jones B.M."/>
            <person name="Lawson T."/>
            <person name="Leese F."/>
            <person name="Lindquist E."/>
            <person name="Lobanov A."/>
            <person name="Lomsadze A."/>
            <person name="Malik S.B."/>
            <person name="Marsh M.E."/>
            <person name="Mackinder L."/>
            <person name="Mock T."/>
            <person name="Mueller-Roeber B."/>
            <person name="Pagarete A."/>
            <person name="Parker M."/>
            <person name="Probert I."/>
            <person name="Quesneville H."/>
            <person name="Raines C."/>
            <person name="Rensing S.A."/>
            <person name="Riano-Pachon D.M."/>
            <person name="Richier S."/>
            <person name="Rokitta S."/>
            <person name="Shiraiwa Y."/>
            <person name="Soanes D.M."/>
            <person name="van der Giezen M."/>
            <person name="Wahlund T.M."/>
            <person name="Williams B."/>
            <person name="Wilson W."/>
            <person name="Wolfe G."/>
            <person name="Wurch L.L."/>
        </authorList>
    </citation>
    <scope>NUCLEOTIDE SEQUENCE</scope>
</reference>
<dbReference type="eggNOG" id="KOG0238">
    <property type="taxonomic scope" value="Eukaryota"/>
</dbReference>
<accession>A0A0D3KU97</accession>
<dbReference type="STRING" id="2903.R1DW13"/>
<dbReference type="InterPro" id="IPR016185">
    <property type="entry name" value="PreATP-grasp_dom_sf"/>
</dbReference>
<evidence type="ECO:0000259" key="5">
    <source>
        <dbReference type="PROSITE" id="PS50968"/>
    </source>
</evidence>
<keyword evidence="1" id="KW-0436">Ligase</keyword>
<dbReference type="PROSITE" id="PS50968">
    <property type="entry name" value="BIOTINYL_LIPOYL"/>
    <property type="match status" value="1"/>
</dbReference>
<dbReference type="InterPro" id="IPR005481">
    <property type="entry name" value="BC-like_N"/>
</dbReference>
<dbReference type="PaxDb" id="2903-EOD39332"/>
<evidence type="ECO:0000256" key="2">
    <source>
        <dbReference type="ARBA" id="ARBA00022741"/>
    </source>
</evidence>
<dbReference type="KEGG" id="ehx:EMIHUDRAFT_466669"/>
<dbReference type="GeneID" id="17284603"/>
<dbReference type="Gene3D" id="3.40.50.20">
    <property type="match status" value="1"/>
</dbReference>
<keyword evidence="2" id="KW-0547">Nucleotide-binding</keyword>
<evidence type="ECO:0008006" key="9">
    <source>
        <dbReference type="Google" id="ProtNLM"/>
    </source>
</evidence>
<keyword evidence="8" id="KW-1185">Reference proteome</keyword>
<dbReference type="PANTHER" id="PTHR18866">
    <property type="entry name" value="CARBOXYLASE:PYRUVATE/ACETYL-COA/PROPIONYL-COA CARBOXYLASE"/>
    <property type="match status" value="1"/>
</dbReference>
<dbReference type="GO" id="GO:0005524">
    <property type="term" value="F:ATP binding"/>
    <property type="evidence" value="ECO:0007669"/>
    <property type="project" value="UniProtKB-KW"/>
</dbReference>
<dbReference type="PROSITE" id="PS50979">
    <property type="entry name" value="BC"/>
    <property type="match status" value="1"/>
</dbReference>
<organism evidence="7 8">
    <name type="scientific">Emiliania huxleyi (strain CCMP1516)</name>
    <dbReference type="NCBI Taxonomy" id="280463"/>
    <lineage>
        <taxon>Eukaryota</taxon>
        <taxon>Haptista</taxon>
        <taxon>Haptophyta</taxon>
        <taxon>Prymnesiophyceae</taxon>
        <taxon>Isochrysidales</taxon>
        <taxon>Noelaerhabdaceae</taxon>
        <taxon>Emiliania</taxon>
    </lineage>
</organism>
<evidence type="ECO:0000313" key="8">
    <source>
        <dbReference type="Proteomes" id="UP000013827"/>
    </source>
</evidence>
<sequence length="195" mass="20414">MFRRILVANRGEIACRVIQTARRLGVETVAVYSEADARAMHVRMADAAYCIGSAASSDSYLRGERVLQVAADSGAEAIHPGYGFLSENADFADAVEHPVTEMITGVDAVELAAPSSVPSPLSPRPRPRLGKLVQLLVAPGQRVAPGEAVAVLEAMKMEHTLVAAAEATVDVLHAAAGDVVAQKALLVTFATEEAA</sequence>
<feature type="domain" description="Lipoyl-binding" evidence="5">
    <location>
        <begin position="114"/>
        <end position="190"/>
    </location>
</feature>
<keyword evidence="3" id="KW-0067">ATP-binding</keyword>
<evidence type="ECO:0000259" key="6">
    <source>
        <dbReference type="PROSITE" id="PS50979"/>
    </source>
</evidence>
<dbReference type="InterPro" id="IPR000089">
    <property type="entry name" value="Biotin_lipoyl"/>
</dbReference>
<evidence type="ECO:0000256" key="4">
    <source>
        <dbReference type="ARBA" id="ARBA00023267"/>
    </source>
</evidence>
<reference evidence="7" key="2">
    <citation type="submission" date="2024-10" db="UniProtKB">
        <authorList>
            <consortium name="EnsemblProtists"/>
        </authorList>
    </citation>
    <scope>IDENTIFICATION</scope>
</reference>
<dbReference type="Gene3D" id="2.40.50.100">
    <property type="match status" value="1"/>
</dbReference>
<dbReference type="Pfam" id="PF00364">
    <property type="entry name" value="Biotin_lipoyl"/>
    <property type="match status" value="1"/>
</dbReference>
<dbReference type="InterPro" id="IPR011764">
    <property type="entry name" value="Biotin_carboxylation_dom"/>
</dbReference>
<dbReference type="SUPFAM" id="SSF52440">
    <property type="entry name" value="PreATP-grasp domain"/>
    <property type="match status" value="1"/>
</dbReference>
<dbReference type="HOGENOM" id="CLU_1398673_0_0_1"/>
<dbReference type="CDD" id="cd06850">
    <property type="entry name" value="biotinyl_domain"/>
    <property type="match status" value="1"/>
</dbReference>
<dbReference type="AlphaFoldDB" id="A0A0D3KU97"/>